<dbReference type="InterPro" id="IPR000701">
    <property type="entry name" value="SuccDH_FuR_B_TM-su"/>
</dbReference>
<keyword evidence="2" id="KW-0349">Heme</keyword>
<dbReference type="GO" id="GO:0046872">
    <property type="term" value="F:metal ion binding"/>
    <property type="evidence" value="ECO:0007669"/>
    <property type="project" value="UniProtKB-KW"/>
</dbReference>
<keyword evidence="10" id="KW-1185">Reference proteome</keyword>
<dbReference type="RefSeq" id="WP_145021840.1">
    <property type="nucleotide sequence ID" value="NZ_VLLN01000010.1"/>
</dbReference>
<evidence type="ECO:0000313" key="9">
    <source>
        <dbReference type="EMBL" id="TWJ19245.1"/>
    </source>
</evidence>
<reference evidence="9 10" key="1">
    <citation type="submission" date="2019-07" db="EMBL/GenBank/DDBJ databases">
        <title>Genomic Encyclopedia of Archaeal and Bacterial Type Strains, Phase II (KMG-II): from individual species to whole genera.</title>
        <authorList>
            <person name="Goeker M."/>
        </authorList>
    </citation>
    <scope>NUCLEOTIDE SEQUENCE [LARGE SCALE GENOMIC DNA]</scope>
    <source>
        <strain evidence="9 10">ATCC BAA-1139</strain>
    </source>
</reference>
<evidence type="ECO:0000256" key="4">
    <source>
        <dbReference type="ARBA" id="ARBA00022723"/>
    </source>
</evidence>
<accession>A0A562VMX1</accession>
<dbReference type="Proteomes" id="UP000319449">
    <property type="component" value="Unassembled WGS sequence"/>
</dbReference>
<dbReference type="OrthoDB" id="9802842at2"/>
<dbReference type="InterPro" id="IPR034804">
    <property type="entry name" value="SQR/QFR_C/D"/>
</dbReference>
<sequence>MQMLNSTVGRKILMSISGQGMVLFAIVHMMGNSSIFVGPNGINAYAQHLHDLGPLVWVFRLVMLAFLLVHLTFGIMLTLENNAANPTGYAVNKKIKATFSSETMIWTGLTLLAFIIYHILHFTARVTPGVVKGVDALGRYDVFTMVTSAFHNAGTALIYVVAMAALFLHLSHGIQSFFQTLGWNNDKTQPGITMAGKALSFVLLAGYVLIPVSILAGILTK</sequence>
<proteinExistence type="predicted"/>
<feature type="transmembrane region" description="Helical" evidence="8">
    <location>
        <begin position="99"/>
        <end position="120"/>
    </location>
</feature>
<dbReference type="SUPFAM" id="SSF81343">
    <property type="entry name" value="Fumarate reductase respiratory complex transmembrane subunits"/>
    <property type="match status" value="1"/>
</dbReference>
<keyword evidence="6" id="KW-0408">Iron</keyword>
<evidence type="ECO:0000256" key="1">
    <source>
        <dbReference type="ARBA" id="ARBA00004370"/>
    </source>
</evidence>
<feature type="transmembrane region" description="Helical" evidence="8">
    <location>
        <begin position="12"/>
        <end position="37"/>
    </location>
</feature>
<dbReference type="Gene3D" id="1.20.1300.10">
    <property type="entry name" value="Fumarate reductase/succinate dehydrogenase, transmembrane subunit"/>
    <property type="match status" value="1"/>
</dbReference>
<keyword evidence="3 8" id="KW-0812">Transmembrane</keyword>
<keyword evidence="4" id="KW-0479">Metal-binding</keyword>
<feature type="transmembrane region" description="Helical" evidence="8">
    <location>
        <begin position="198"/>
        <end position="219"/>
    </location>
</feature>
<evidence type="ECO:0000256" key="5">
    <source>
        <dbReference type="ARBA" id="ARBA00022989"/>
    </source>
</evidence>
<dbReference type="CDD" id="cd03498">
    <property type="entry name" value="SQR_TypeB_2_TM"/>
    <property type="match status" value="1"/>
</dbReference>
<dbReference type="EMBL" id="VLLN01000010">
    <property type="protein sequence ID" value="TWJ19245.1"/>
    <property type="molecule type" value="Genomic_DNA"/>
</dbReference>
<evidence type="ECO:0000256" key="8">
    <source>
        <dbReference type="SAM" id="Phobius"/>
    </source>
</evidence>
<keyword evidence="5 8" id="KW-1133">Transmembrane helix</keyword>
<dbReference type="AlphaFoldDB" id="A0A562VMX1"/>
<dbReference type="InterPro" id="IPR011138">
    <property type="entry name" value="Cytochrome_b-558"/>
</dbReference>
<protein>
    <submittedName>
        <fullName evidence="9">Succinate dehydrogenase subunit C</fullName>
    </submittedName>
</protein>
<feature type="transmembrane region" description="Helical" evidence="8">
    <location>
        <begin position="57"/>
        <end position="79"/>
    </location>
</feature>
<dbReference type="NCBIfam" id="TIGR02046">
    <property type="entry name" value="sdhC_b558_fam"/>
    <property type="match status" value="1"/>
</dbReference>
<dbReference type="GO" id="GO:0016020">
    <property type="term" value="C:membrane"/>
    <property type="evidence" value="ECO:0007669"/>
    <property type="project" value="UniProtKB-SubCell"/>
</dbReference>
<organism evidence="9 10">
    <name type="scientific">Geobacter argillaceus</name>
    <dbReference type="NCBI Taxonomy" id="345631"/>
    <lineage>
        <taxon>Bacteria</taxon>
        <taxon>Pseudomonadati</taxon>
        <taxon>Thermodesulfobacteriota</taxon>
        <taxon>Desulfuromonadia</taxon>
        <taxon>Geobacterales</taxon>
        <taxon>Geobacteraceae</taxon>
        <taxon>Geobacter</taxon>
    </lineage>
</organism>
<comment type="subcellular location">
    <subcellularLocation>
        <location evidence="1">Membrane</location>
    </subcellularLocation>
</comment>
<keyword evidence="7 8" id="KW-0472">Membrane</keyword>
<gene>
    <name evidence="9" type="ORF">JN12_01936</name>
</gene>
<comment type="caution">
    <text evidence="9">The sequence shown here is derived from an EMBL/GenBank/DDBJ whole genome shotgun (WGS) entry which is preliminary data.</text>
</comment>
<name>A0A562VMX1_9BACT</name>
<dbReference type="Pfam" id="PF01127">
    <property type="entry name" value="Sdh_cyt"/>
    <property type="match status" value="1"/>
</dbReference>
<evidence type="ECO:0000256" key="7">
    <source>
        <dbReference type="ARBA" id="ARBA00023136"/>
    </source>
</evidence>
<evidence type="ECO:0000256" key="6">
    <source>
        <dbReference type="ARBA" id="ARBA00023004"/>
    </source>
</evidence>
<evidence type="ECO:0000256" key="2">
    <source>
        <dbReference type="ARBA" id="ARBA00022617"/>
    </source>
</evidence>
<evidence type="ECO:0000256" key="3">
    <source>
        <dbReference type="ARBA" id="ARBA00022692"/>
    </source>
</evidence>
<evidence type="ECO:0000313" key="10">
    <source>
        <dbReference type="Proteomes" id="UP000319449"/>
    </source>
</evidence>
<feature type="transmembrane region" description="Helical" evidence="8">
    <location>
        <begin position="156"/>
        <end position="178"/>
    </location>
</feature>